<sequence length="338" mass="38152">MIQPSTYPCNDQNSTTSPVVVIIVLDNNEEMKNGSGATGTSNSNTNFAAGTNSTTNATSTSNISNAKGINASTLAKYESIENETTKFDWVRDCPSIEEMLKKEGTNVVSKMNNYLPFLPQFLTQEDNKKWQSQQYQRQCQQYQHQHQHQPLETTNSKETSNELETNSDGISMSIKSKESSKTPPKKKLTEKGSKQRRHRTHSIRGQIVQRLQSVKPLSNDSQKPWVCPECQNRYATFNGLQSHFRIHTEWLVLFVCVCILTIIISIFTYFFYTLNKQIKKKKISPTSNLKKKKGVSNAMTVAIDLLEVEISKSICVCIPMKDLTFVGFVGKDLNNVTS</sequence>
<feature type="compositionally biased region" description="Polar residues" evidence="2">
    <location>
        <begin position="150"/>
        <end position="169"/>
    </location>
</feature>
<dbReference type="GO" id="GO:0008270">
    <property type="term" value="F:zinc ion binding"/>
    <property type="evidence" value="ECO:0007669"/>
    <property type="project" value="UniProtKB-KW"/>
</dbReference>
<evidence type="ECO:0000256" key="3">
    <source>
        <dbReference type="SAM" id="Phobius"/>
    </source>
</evidence>
<feature type="transmembrane region" description="Helical" evidence="3">
    <location>
        <begin position="250"/>
        <end position="272"/>
    </location>
</feature>
<keyword evidence="1" id="KW-0863">Zinc-finger</keyword>
<dbReference type="PROSITE" id="PS00028">
    <property type="entry name" value="ZINC_FINGER_C2H2_1"/>
    <property type="match status" value="1"/>
</dbReference>
<feature type="domain" description="C2H2-type" evidence="4">
    <location>
        <begin position="225"/>
        <end position="248"/>
    </location>
</feature>
<feature type="compositionally biased region" description="Low complexity" evidence="2">
    <location>
        <begin position="40"/>
        <end position="59"/>
    </location>
</feature>
<keyword evidence="1" id="KW-0862">Zinc</keyword>
<gene>
    <name evidence="5" type="ORF">RFI_29766</name>
</gene>
<evidence type="ECO:0000259" key="4">
    <source>
        <dbReference type="PROSITE" id="PS50157"/>
    </source>
</evidence>
<evidence type="ECO:0000313" key="5">
    <source>
        <dbReference type="EMBL" id="ETO07624.1"/>
    </source>
</evidence>
<keyword evidence="3" id="KW-0472">Membrane</keyword>
<evidence type="ECO:0000313" key="6">
    <source>
        <dbReference type="Proteomes" id="UP000023152"/>
    </source>
</evidence>
<proteinExistence type="predicted"/>
<feature type="region of interest" description="Disordered" evidence="2">
    <location>
        <begin position="141"/>
        <end position="201"/>
    </location>
</feature>
<organism evidence="5 6">
    <name type="scientific">Reticulomyxa filosa</name>
    <dbReference type="NCBI Taxonomy" id="46433"/>
    <lineage>
        <taxon>Eukaryota</taxon>
        <taxon>Sar</taxon>
        <taxon>Rhizaria</taxon>
        <taxon>Retaria</taxon>
        <taxon>Foraminifera</taxon>
        <taxon>Monothalamids</taxon>
        <taxon>Reticulomyxidae</taxon>
        <taxon>Reticulomyxa</taxon>
    </lineage>
</organism>
<dbReference type="Proteomes" id="UP000023152">
    <property type="component" value="Unassembled WGS sequence"/>
</dbReference>
<dbReference type="AlphaFoldDB" id="X6M165"/>
<feature type="region of interest" description="Disordered" evidence="2">
    <location>
        <begin position="33"/>
        <end position="59"/>
    </location>
</feature>
<accession>X6M165</accession>
<dbReference type="PROSITE" id="PS50157">
    <property type="entry name" value="ZINC_FINGER_C2H2_2"/>
    <property type="match status" value="1"/>
</dbReference>
<evidence type="ECO:0000256" key="1">
    <source>
        <dbReference type="PROSITE-ProRule" id="PRU00042"/>
    </source>
</evidence>
<dbReference type="InterPro" id="IPR036236">
    <property type="entry name" value="Znf_C2H2_sf"/>
</dbReference>
<keyword evidence="3" id="KW-0812">Transmembrane</keyword>
<keyword evidence="6" id="KW-1185">Reference proteome</keyword>
<dbReference type="SUPFAM" id="SSF57667">
    <property type="entry name" value="beta-beta-alpha zinc fingers"/>
    <property type="match status" value="1"/>
</dbReference>
<evidence type="ECO:0000256" key="2">
    <source>
        <dbReference type="SAM" id="MobiDB-lite"/>
    </source>
</evidence>
<comment type="caution">
    <text evidence="5">The sequence shown here is derived from an EMBL/GenBank/DDBJ whole genome shotgun (WGS) entry which is preliminary data.</text>
</comment>
<keyword evidence="3" id="KW-1133">Transmembrane helix</keyword>
<dbReference type="InterPro" id="IPR013087">
    <property type="entry name" value="Znf_C2H2_type"/>
</dbReference>
<protein>
    <recommendedName>
        <fullName evidence="4">C2H2-type domain-containing protein</fullName>
    </recommendedName>
</protein>
<reference evidence="5 6" key="1">
    <citation type="journal article" date="2013" name="Curr. Biol.">
        <title>The Genome of the Foraminiferan Reticulomyxa filosa.</title>
        <authorList>
            <person name="Glockner G."/>
            <person name="Hulsmann N."/>
            <person name="Schleicher M."/>
            <person name="Noegel A.A."/>
            <person name="Eichinger L."/>
            <person name="Gallinger C."/>
            <person name="Pawlowski J."/>
            <person name="Sierra R."/>
            <person name="Euteneuer U."/>
            <person name="Pillet L."/>
            <person name="Moustafa A."/>
            <person name="Platzer M."/>
            <person name="Groth M."/>
            <person name="Szafranski K."/>
            <person name="Schliwa M."/>
        </authorList>
    </citation>
    <scope>NUCLEOTIDE SEQUENCE [LARGE SCALE GENOMIC DNA]</scope>
</reference>
<keyword evidence="1" id="KW-0479">Metal-binding</keyword>
<dbReference type="EMBL" id="ASPP01025939">
    <property type="protein sequence ID" value="ETO07624.1"/>
    <property type="molecule type" value="Genomic_DNA"/>
</dbReference>
<name>X6M165_RETFI</name>